<name>A0AAP6HG99_RIEAN</name>
<comment type="caution">
    <text evidence="1">The sequence shown here is derived from an EMBL/GenBank/DDBJ whole genome shotgun (WGS) entry which is preliminary data.</text>
</comment>
<dbReference type="Proteomes" id="UP001284033">
    <property type="component" value="Unassembled WGS sequence"/>
</dbReference>
<organism evidence="1 2">
    <name type="scientific">Riemerella anatipestifer</name>
    <name type="common">Moraxella anatipestifer</name>
    <dbReference type="NCBI Taxonomy" id="34085"/>
    <lineage>
        <taxon>Bacteria</taxon>
        <taxon>Pseudomonadati</taxon>
        <taxon>Bacteroidota</taxon>
        <taxon>Flavobacteriia</taxon>
        <taxon>Flavobacteriales</taxon>
        <taxon>Weeksellaceae</taxon>
        <taxon>Riemerella</taxon>
    </lineage>
</organism>
<proteinExistence type="predicted"/>
<evidence type="ECO:0008006" key="3">
    <source>
        <dbReference type="Google" id="ProtNLM"/>
    </source>
</evidence>
<sequence>MDFDTLHRKRVKQYGRTLEQIYNDLIARVSSLAVKSDITDNIYRFRNNKKILLEIEKALDSYYKNTLNTINIGTEKQWQFANEKYNALRIATLERLAHKLSKETYIREIEKVAKTPHNLKALHSFQQRKINDFTLSERVWSITQQVKSELEMAIDVSLSEGISANELARKIKKNLNEPDRLYRRIRDKHGNLVLSQNAKYYNPGQGVYRSAHKNALRLAKEEINTAYRTSEQIRIMQNNDVVGVEIHLSPSHKVYDICDELAGRYPKNFIWNKWHIGCMCHRRTILKSDEELIKELNNNQELPPETSKYYIGATPKQFNQWVKDNKDRFKNWKYKPEFLEQNKELINTKNI</sequence>
<protein>
    <recommendedName>
        <fullName evidence="3">Phage head morphogenesis domain-containing protein</fullName>
    </recommendedName>
</protein>
<reference evidence="1" key="1">
    <citation type="submission" date="2023-01" db="EMBL/GenBank/DDBJ databases">
        <title>Genome-based studies on antimicrobial resistance profiles of Riemerella anatipestifer in China, 1994 to 2021.</title>
        <authorList>
            <person name="Yang Z."/>
            <person name="Zhu D."/>
        </authorList>
    </citation>
    <scope>NUCLEOTIDE SEQUENCE</scope>
    <source>
        <strain evidence="1">RCAD1218</strain>
    </source>
</reference>
<dbReference type="RefSeq" id="WP_310492343.1">
    <property type="nucleotide sequence ID" value="NZ_JAVKYH010000006.1"/>
</dbReference>
<gene>
    <name evidence="1" type="ORF">PG303_05865</name>
</gene>
<accession>A0AAP6HG99</accession>
<dbReference type="EMBL" id="JAQZHK010000004">
    <property type="protein sequence ID" value="MDY3512740.1"/>
    <property type="molecule type" value="Genomic_DNA"/>
</dbReference>
<evidence type="ECO:0000313" key="1">
    <source>
        <dbReference type="EMBL" id="MDY3512740.1"/>
    </source>
</evidence>
<evidence type="ECO:0000313" key="2">
    <source>
        <dbReference type="Proteomes" id="UP001284033"/>
    </source>
</evidence>
<dbReference type="AlphaFoldDB" id="A0AAP6HG99"/>